<dbReference type="SUPFAM" id="SSF144232">
    <property type="entry name" value="HIT/MYND zinc finger-like"/>
    <property type="match status" value="1"/>
</dbReference>
<keyword evidence="3" id="KW-0862">Zinc</keyword>
<gene>
    <name evidence="7" type="ORF">M430DRAFT_148795</name>
</gene>
<dbReference type="InParanoid" id="A0A2T3APF5"/>
<dbReference type="PANTHER" id="PTHR13483">
    <property type="entry name" value="BOX C_D SNORNA PROTEIN 1-RELATED"/>
    <property type="match status" value="1"/>
</dbReference>
<feature type="compositionally biased region" description="Low complexity" evidence="5">
    <location>
        <begin position="34"/>
        <end position="49"/>
    </location>
</feature>
<dbReference type="GO" id="GO:0048254">
    <property type="term" value="P:snoRNA localization"/>
    <property type="evidence" value="ECO:0007669"/>
    <property type="project" value="TreeGrafter"/>
</dbReference>
<evidence type="ECO:0000256" key="3">
    <source>
        <dbReference type="ARBA" id="ARBA00022833"/>
    </source>
</evidence>
<dbReference type="InterPro" id="IPR051639">
    <property type="entry name" value="BCD1"/>
</dbReference>
<dbReference type="GO" id="GO:0000463">
    <property type="term" value="P:maturation of LSU-rRNA from tricistronic rRNA transcript (SSU-rRNA, 5.8S rRNA, LSU-rRNA)"/>
    <property type="evidence" value="ECO:0007669"/>
    <property type="project" value="TreeGrafter"/>
</dbReference>
<evidence type="ECO:0000259" key="6">
    <source>
        <dbReference type="PROSITE" id="PS51083"/>
    </source>
</evidence>
<organism evidence="7 8">
    <name type="scientific">Amorphotheca resinae ATCC 22711</name>
    <dbReference type="NCBI Taxonomy" id="857342"/>
    <lineage>
        <taxon>Eukaryota</taxon>
        <taxon>Fungi</taxon>
        <taxon>Dikarya</taxon>
        <taxon>Ascomycota</taxon>
        <taxon>Pezizomycotina</taxon>
        <taxon>Leotiomycetes</taxon>
        <taxon>Helotiales</taxon>
        <taxon>Amorphothecaceae</taxon>
        <taxon>Amorphotheca</taxon>
    </lineage>
</organism>
<reference evidence="7 8" key="1">
    <citation type="journal article" date="2018" name="New Phytol.">
        <title>Comparative genomics and transcriptomics depict ericoid mycorrhizal fungi as versatile saprotrophs and plant mutualists.</title>
        <authorList>
            <person name="Martino E."/>
            <person name="Morin E."/>
            <person name="Grelet G.A."/>
            <person name="Kuo A."/>
            <person name="Kohler A."/>
            <person name="Daghino S."/>
            <person name="Barry K.W."/>
            <person name="Cichocki N."/>
            <person name="Clum A."/>
            <person name="Dockter R.B."/>
            <person name="Hainaut M."/>
            <person name="Kuo R.C."/>
            <person name="LaButti K."/>
            <person name="Lindahl B.D."/>
            <person name="Lindquist E.A."/>
            <person name="Lipzen A."/>
            <person name="Khouja H.R."/>
            <person name="Magnuson J."/>
            <person name="Murat C."/>
            <person name="Ohm R.A."/>
            <person name="Singer S.W."/>
            <person name="Spatafora J.W."/>
            <person name="Wang M."/>
            <person name="Veneault-Fourrey C."/>
            <person name="Henrissat B."/>
            <person name="Grigoriev I.V."/>
            <person name="Martin F.M."/>
            <person name="Perotto S."/>
        </authorList>
    </citation>
    <scope>NUCLEOTIDE SEQUENCE [LARGE SCALE GENOMIC DNA]</scope>
    <source>
        <strain evidence="7 8">ATCC 22711</strain>
    </source>
</reference>
<dbReference type="InterPro" id="IPR013087">
    <property type="entry name" value="Znf_C2H2_type"/>
</dbReference>
<accession>A0A2T3APF5</accession>
<feature type="domain" description="HIT-type" evidence="6">
    <location>
        <begin position="58"/>
        <end position="92"/>
    </location>
</feature>
<dbReference type="CDD" id="cd23024">
    <property type="entry name" value="zf-HIT_ZNHIT2-3"/>
    <property type="match status" value="1"/>
</dbReference>
<protein>
    <recommendedName>
        <fullName evidence="6">HIT-type domain-containing protein</fullName>
    </recommendedName>
</protein>
<keyword evidence="1" id="KW-0479">Metal-binding</keyword>
<evidence type="ECO:0000256" key="1">
    <source>
        <dbReference type="ARBA" id="ARBA00022723"/>
    </source>
</evidence>
<dbReference type="PANTHER" id="PTHR13483:SF11">
    <property type="entry name" value="ZINC FINGER HIT DOMAIN-CONTAINING PROTEIN 3"/>
    <property type="match status" value="1"/>
</dbReference>
<dbReference type="GO" id="GO:0000492">
    <property type="term" value="P:box C/D snoRNP assembly"/>
    <property type="evidence" value="ECO:0007669"/>
    <property type="project" value="TreeGrafter"/>
</dbReference>
<dbReference type="GO" id="GO:0070761">
    <property type="term" value="C:pre-snoRNP complex"/>
    <property type="evidence" value="ECO:0007669"/>
    <property type="project" value="TreeGrafter"/>
</dbReference>
<dbReference type="EMBL" id="KZ679020">
    <property type="protein sequence ID" value="PSS06817.1"/>
    <property type="molecule type" value="Genomic_DNA"/>
</dbReference>
<dbReference type="GO" id="GO:0008270">
    <property type="term" value="F:zinc ion binding"/>
    <property type="evidence" value="ECO:0007669"/>
    <property type="project" value="UniProtKB-UniRule"/>
</dbReference>
<dbReference type="Proteomes" id="UP000241818">
    <property type="component" value="Unassembled WGS sequence"/>
</dbReference>
<evidence type="ECO:0000313" key="8">
    <source>
        <dbReference type="Proteomes" id="UP000241818"/>
    </source>
</evidence>
<evidence type="ECO:0000256" key="5">
    <source>
        <dbReference type="SAM" id="MobiDB-lite"/>
    </source>
</evidence>
<name>A0A2T3APF5_AMORE</name>
<dbReference type="InterPro" id="IPR007529">
    <property type="entry name" value="Znf_HIT"/>
</dbReference>
<evidence type="ECO:0000256" key="2">
    <source>
        <dbReference type="ARBA" id="ARBA00022771"/>
    </source>
</evidence>
<dbReference type="PROSITE" id="PS51083">
    <property type="entry name" value="ZF_HIT"/>
    <property type="match status" value="1"/>
</dbReference>
<dbReference type="OrthoDB" id="18412at2759"/>
<dbReference type="Pfam" id="PF04438">
    <property type="entry name" value="zf-HIT"/>
    <property type="match status" value="1"/>
</dbReference>
<sequence length="264" mass="28498">MTKMSIQDLDTGDDAPKSQGLTTSDLPGGETQTAASQEASEDQSAPASQSSVSNAKLCGVCNENASKYKCTRCYLPYCSIACSNLHKATHPAVEPTQPVQRQEITQPQANAVQPHTNGTAPRPGTVAAAGYKGPFSALDDSKELQMLFKMYPRLASQLEEINAATLPPTPGQENDAHSQYPNGGSKGFRRSGKEQPWNPDRGLENGVRALCRAREAYGKDGEGVREYSKLILQIVAGEEGIDTIRKEMEEENVRIISQLLNGET</sequence>
<dbReference type="GO" id="GO:0005634">
    <property type="term" value="C:nucleus"/>
    <property type="evidence" value="ECO:0007669"/>
    <property type="project" value="TreeGrafter"/>
</dbReference>
<keyword evidence="8" id="KW-1185">Reference proteome</keyword>
<feature type="region of interest" description="Disordered" evidence="5">
    <location>
        <begin position="165"/>
        <end position="203"/>
    </location>
</feature>
<proteinExistence type="predicted"/>
<feature type="compositionally biased region" description="Polar residues" evidence="5">
    <location>
        <begin position="19"/>
        <end position="33"/>
    </location>
</feature>
<dbReference type="Gene3D" id="3.30.60.190">
    <property type="match status" value="1"/>
</dbReference>
<dbReference type="PROSITE" id="PS00028">
    <property type="entry name" value="ZINC_FINGER_C2H2_1"/>
    <property type="match status" value="1"/>
</dbReference>
<dbReference type="GeneID" id="36571224"/>
<feature type="region of interest" description="Disordered" evidence="5">
    <location>
        <begin position="1"/>
        <end position="49"/>
    </location>
</feature>
<dbReference type="AlphaFoldDB" id="A0A2T3APF5"/>
<dbReference type="RefSeq" id="XP_024716547.1">
    <property type="nucleotide sequence ID" value="XM_024863143.1"/>
</dbReference>
<keyword evidence="2 4" id="KW-0863">Zinc-finger</keyword>
<evidence type="ECO:0000313" key="7">
    <source>
        <dbReference type="EMBL" id="PSS06817.1"/>
    </source>
</evidence>
<evidence type="ECO:0000256" key="4">
    <source>
        <dbReference type="PROSITE-ProRule" id="PRU00453"/>
    </source>
</evidence>